<reference evidence="3 4" key="1">
    <citation type="journal article" date="2019" name="PLoS ONE">
        <title>Genomic analyses reveal an absence of contemporary introgressive admixture between fin whales and blue whales, despite known hybrids.</title>
        <authorList>
            <person name="Westbury M.V."/>
            <person name="Petersen B."/>
            <person name="Lorenzen E.D."/>
        </authorList>
    </citation>
    <scope>NUCLEOTIDE SEQUENCE [LARGE SCALE GENOMIC DNA]</scope>
    <source>
        <strain evidence="3">FinWhale-01</strain>
    </source>
</reference>
<dbReference type="Pfam" id="PF18026">
    <property type="entry name" value="Exog_C"/>
    <property type="match status" value="1"/>
</dbReference>
<dbReference type="InterPro" id="IPR041003">
    <property type="entry name" value="Exog_C"/>
</dbReference>
<dbReference type="EMBL" id="SGJD01003085">
    <property type="protein sequence ID" value="KAB0393623.1"/>
    <property type="molecule type" value="Genomic_DNA"/>
</dbReference>
<organism evidence="3 4">
    <name type="scientific">Balaenoptera physalus</name>
    <name type="common">Fin whale</name>
    <name type="synonym">Balaena physalus</name>
    <dbReference type="NCBI Taxonomy" id="9770"/>
    <lineage>
        <taxon>Eukaryota</taxon>
        <taxon>Metazoa</taxon>
        <taxon>Chordata</taxon>
        <taxon>Craniata</taxon>
        <taxon>Vertebrata</taxon>
        <taxon>Euteleostomi</taxon>
        <taxon>Mammalia</taxon>
        <taxon>Eutheria</taxon>
        <taxon>Laurasiatheria</taxon>
        <taxon>Artiodactyla</taxon>
        <taxon>Whippomorpha</taxon>
        <taxon>Cetacea</taxon>
        <taxon>Mysticeti</taxon>
        <taxon>Balaenopteridae</taxon>
        <taxon>Balaenoptera</taxon>
    </lineage>
</organism>
<dbReference type="SUPFAM" id="SSF54060">
    <property type="entry name" value="His-Me finger endonucleases"/>
    <property type="match status" value="1"/>
</dbReference>
<feature type="domain" description="EXOG C-terminal" evidence="2">
    <location>
        <begin position="106"/>
        <end position="153"/>
    </location>
</feature>
<dbReference type="AlphaFoldDB" id="A0A643C033"/>
<evidence type="ECO:0000259" key="1">
    <source>
        <dbReference type="Pfam" id="PF01223"/>
    </source>
</evidence>
<gene>
    <name evidence="3" type="ORF">E2I00_000185</name>
</gene>
<dbReference type="GO" id="GO:0003676">
    <property type="term" value="F:nucleic acid binding"/>
    <property type="evidence" value="ECO:0007669"/>
    <property type="project" value="InterPro"/>
</dbReference>
<protein>
    <submittedName>
        <fullName evidence="3">Uncharacterized protein</fullName>
    </submittedName>
</protein>
<evidence type="ECO:0000259" key="2">
    <source>
        <dbReference type="Pfam" id="PF18026"/>
    </source>
</evidence>
<name>A0A643C033_BALPH</name>
<dbReference type="GO" id="GO:0046872">
    <property type="term" value="F:metal ion binding"/>
    <property type="evidence" value="ECO:0007669"/>
    <property type="project" value="InterPro"/>
</dbReference>
<dbReference type="InterPro" id="IPR044929">
    <property type="entry name" value="DNA/RNA_non-sp_Endonuclease_sf"/>
</dbReference>
<comment type="caution">
    <text evidence="3">The sequence shown here is derived from an EMBL/GenBank/DDBJ whole genome shotgun (WGS) entry which is preliminary data.</text>
</comment>
<dbReference type="GO" id="GO:0016787">
    <property type="term" value="F:hydrolase activity"/>
    <property type="evidence" value="ECO:0007669"/>
    <property type="project" value="InterPro"/>
</dbReference>
<sequence length="379" mass="42580">IIFQTSTIPGGGGNRKYVSRDLEASAEVIGEDNVVVPYHLCTVILVRRSPGGFMVPSEAIDFQPQLSELQVSLQELEKLSGLVFFPHLDGNSDIRNICLVDTCKLLDFRKFTLSARKIQGARSVLRLENPFMENLRNAGIEPNEDFMTHCKKKLEELKAQSRRKSQNVNAFMDFRPFTMISHVFLVWRPRLDKAFRPQFLDRHRMNRHAPDTDRDLGSSPRLANVFRAEDCFDSQAATIVHRAAHPCAFGCKDDFRHLPMVTPCSLPNTDPGYCASSVHARGGGQRVWCERAGLAFPSPQAAHRTVRWRVAPPPEDSTLSRVVLQGLGSALGKKGVDHFHAIRAAGRQISDNEGINVNNIENSFLKVPFSQLFYHFLDS</sequence>
<accession>A0A643C033</accession>
<dbReference type="InterPro" id="IPR001604">
    <property type="entry name" value="Endo_G_ENPP1-like_dom"/>
</dbReference>
<dbReference type="InterPro" id="IPR044925">
    <property type="entry name" value="His-Me_finger_sf"/>
</dbReference>
<dbReference type="OrthoDB" id="5418055at2759"/>
<evidence type="ECO:0000313" key="3">
    <source>
        <dbReference type="EMBL" id="KAB0393623.1"/>
    </source>
</evidence>
<dbReference type="Gene3D" id="6.10.250.1250">
    <property type="match status" value="1"/>
</dbReference>
<feature type="non-terminal residue" evidence="3">
    <location>
        <position position="1"/>
    </location>
</feature>
<proteinExistence type="predicted"/>
<keyword evidence="4" id="KW-1185">Reference proteome</keyword>
<feature type="domain" description="DNA/RNA non-specific endonuclease/pyrophosphatase/phosphodiesterase" evidence="1">
    <location>
        <begin position="22"/>
        <end position="88"/>
    </location>
</feature>
<dbReference type="Proteomes" id="UP000437017">
    <property type="component" value="Unassembled WGS sequence"/>
</dbReference>
<evidence type="ECO:0000313" key="4">
    <source>
        <dbReference type="Proteomes" id="UP000437017"/>
    </source>
</evidence>
<dbReference type="Gene3D" id="3.40.570.10">
    <property type="entry name" value="Extracellular Endonuclease, subunit A"/>
    <property type="match status" value="1"/>
</dbReference>
<dbReference type="Pfam" id="PF01223">
    <property type="entry name" value="Endonuclease_NS"/>
    <property type="match status" value="1"/>
</dbReference>